<protein>
    <recommendedName>
        <fullName evidence="3">DUF4825 domain-containing protein</fullName>
    </recommendedName>
</protein>
<evidence type="ECO:0000313" key="1">
    <source>
        <dbReference type="EMBL" id="WNF24701.1"/>
    </source>
</evidence>
<gene>
    <name evidence="1" type="ORF">RH061_09520</name>
</gene>
<dbReference type="RefSeq" id="WP_311075632.1">
    <property type="nucleotide sequence ID" value="NZ_CP134494.1"/>
</dbReference>
<name>A0ABY9VL63_9BACI</name>
<dbReference type="EMBL" id="CP134494">
    <property type="protein sequence ID" value="WNF24701.1"/>
    <property type="molecule type" value="Genomic_DNA"/>
</dbReference>
<keyword evidence="2" id="KW-1185">Reference proteome</keyword>
<evidence type="ECO:0008006" key="3">
    <source>
        <dbReference type="Google" id="ProtNLM"/>
    </source>
</evidence>
<sequence>MRRGTVVMLIVLGVLVSGCSVGLDKGDIKRYVQREHEIKVEVPREPTLGAKSPSGSTTVISKDDPTLQFEVFFQSGIGPFFSSISGDSYKEKSAFNKLNKDYQNSPLYGEFKDAGFLHSKLVDSTFYSHDYDENEKKATLYLFKEDGFALQDSDYQMLFEAMPSILSIQELLSAANYSLEKIIVNGEEYSEFKNMYEYDNSSAQKFEIEVPVRNDLADIHSASDLKNLIHNDHYYGSLNTDTLVKKHFFKRDYPVFEDTITDIESLGFKRDENSYDAHFLSCENNLQNDELERINLTECQDYILFLAIGIENDNYKAIVTEEGLEKWWQMVQKLKSSTLNIHRVQVELLDSSIYYVDVAFEDVKSVQSKEDMKSIIMEEIGHLIK</sequence>
<dbReference type="PROSITE" id="PS51257">
    <property type="entry name" value="PROKAR_LIPOPROTEIN"/>
    <property type="match status" value="1"/>
</dbReference>
<organism evidence="1 2">
    <name type="scientific">Mesobacillus jeotgali</name>
    <dbReference type="NCBI Taxonomy" id="129985"/>
    <lineage>
        <taxon>Bacteria</taxon>
        <taxon>Bacillati</taxon>
        <taxon>Bacillota</taxon>
        <taxon>Bacilli</taxon>
        <taxon>Bacillales</taxon>
        <taxon>Bacillaceae</taxon>
        <taxon>Mesobacillus</taxon>
    </lineage>
</organism>
<evidence type="ECO:0000313" key="2">
    <source>
        <dbReference type="Proteomes" id="UP001303324"/>
    </source>
</evidence>
<reference evidence="1 2" key="1">
    <citation type="submission" date="2023-09" db="EMBL/GenBank/DDBJ databases">
        <title>Microbial mechanism of fulvic acid promoting antimony reduction mineralization in rice fields.</title>
        <authorList>
            <person name="Chen G."/>
            <person name="Lan J."/>
        </authorList>
    </citation>
    <scope>NUCLEOTIDE SEQUENCE [LARGE SCALE GENOMIC DNA]</scope>
    <source>
        <strain evidence="1 2">PS1</strain>
    </source>
</reference>
<dbReference type="Proteomes" id="UP001303324">
    <property type="component" value="Chromosome"/>
</dbReference>
<accession>A0ABY9VL63</accession>
<proteinExistence type="predicted"/>